<dbReference type="VEuPathDB" id="VectorBase:AATE002478"/>
<proteinExistence type="predicted"/>
<dbReference type="AlphaFoldDB" id="A0A182INI9"/>
<name>A0A182INI9_ANOAO</name>
<accession>A0A182INI9</accession>
<dbReference type="EnsemblMetazoa" id="AATE002478-RA">
    <property type="protein sequence ID" value="AATE002478-PA.1"/>
    <property type="gene ID" value="AATE002478"/>
</dbReference>
<organism evidence="1">
    <name type="scientific">Anopheles atroparvus</name>
    <name type="common">European mosquito</name>
    <dbReference type="NCBI Taxonomy" id="41427"/>
    <lineage>
        <taxon>Eukaryota</taxon>
        <taxon>Metazoa</taxon>
        <taxon>Ecdysozoa</taxon>
        <taxon>Arthropoda</taxon>
        <taxon>Hexapoda</taxon>
        <taxon>Insecta</taxon>
        <taxon>Pterygota</taxon>
        <taxon>Neoptera</taxon>
        <taxon>Endopterygota</taxon>
        <taxon>Diptera</taxon>
        <taxon>Nematocera</taxon>
        <taxon>Culicoidea</taxon>
        <taxon>Culicidae</taxon>
        <taxon>Anophelinae</taxon>
        <taxon>Anopheles</taxon>
    </lineage>
</organism>
<protein>
    <submittedName>
        <fullName evidence="1">Uncharacterized protein</fullName>
    </submittedName>
</protein>
<reference evidence="1" key="1">
    <citation type="submission" date="2022-08" db="UniProtKB">
        <authorList>
            <consortium name="EnsemblMetazoa"/>
        </authorList>
    </citation>
    <scope>IDENTIFICATION</scope>
    <source>
        <strain evidence="1">EBRO</strain>
    </source>
</reference>
<sequence length="151" mass="16651">MAWSRVRLRVSSFFLRRLCMVRKRPVQACRRRGNSPRSSASSDSKRGRSFSEIRRRFEAPRAPLILLLLLLLALLRRSSSSGSCISISPVGVAVVIVTCVVPAATGVTAGKLDGMATKWEVNLWLADQQNAPKGFSQECFATFDPSRLARG</sequence>
<evidence type="ECO:0000313" key="1">
    <source>
        <dbReference type="EnsemblMetazoa" id="AATE002478-PA.1"/>
    </source>
</evidence>